<protein>
    <submittedName>
        <fullName evidence="1">Gamma-glutamyltransferase family protein</fullName>
    </submittedName>
</protein>
<dbReference type="RefSeq" id="WP_317701156.1">
    <property type="nucleotide sequence ID" value="NZ_CP136921.1"/>
</dbReference>
<dbReference type="SUPFAM" id="SSF56235">
    <property type="entry name" value="N-terminal nucleophile aminohydrolases (Ntn hydrolases)"/>
    <property type="match status" value="1"/>
</dbReference>
<dbReference type="Proteomes" id="UP001303211">
    <property type="component" value="Chromosome"/>
</dbReference>
<gene>
    <name evidence="1" type="ORF">P4826_14860</name>
</gene>
<proteinExistence type="predicted"/>
<dbReference type="InterPro" id="IPR043137">
    <property type="entry name" value="GGT_ssub_C"/>
</dbReference>
<dbReference type="InterPro" id="IPR052896">
    <property type="entry name" value="GGT-like_enzyme"/>
</dbReference>
<dbReference type="PRINTS" id="PR01210">
    <property type="entry name" value="GGTRANSPTASE"/>
</dbReference>
<sequence length="534" mass="55805">MHNAQTLDWTLPYASQRSAVLGRNVVATSQPLAAQAGLAMLQAGGNAVDAAIAAAMALTVVEPSGCGIGSDGFAICWDGRQLHGLNASGRSPAAWTPEYFARLGGIPEKGWNAVTVPGAVSAWVTLSKRLGRLPFARLAQPAIDYARHGFPVSPTIARLWELGAARLGDQPGFAECFLPAGRPLRAGEIFRSEAHARTLELIAATEGEAFYRGELAEKMAAHAQAHGGAMTVEDLAAHQPDWVGTVSQRFGDSVIHEIPPNGQGIAALMALGMLDEHGVGAHPVDDVRTVHASIEAMKLALADLHQYNADMDHMQVAPAELLHADYLRQRAALIDPARAGAPSYGAPRPGGTVYLAAADASGMMVSFIQSNYMGFGSGVVVPGTGISLQNRGHGFNLVPGHANQVGPGKRPSHTIIPAFAMHADGRPQMAFGVMGGPMQSQGHVQMALRVLRYGQNPQAAADAPRWRVTGGKGVAVEPHFDAAVVAGLRALGHEVTVEAGNGVFAFGGAQLVLRQGDIYIAGSDSRKDGCAVAF</sequence>
<dbReference type="Pfam" id="PF01019">
    <property type="entry name" value="G_glu_transpept"/>
    <property type="match status" value="1"/>
</dbReference>
<dbReference type="InterPro" id="IPR029055">
    <property type="entry name" value="Ntn_hydrolases_N"/>
</dbReference>
<keyword evidence="2" id="KW-1185">Reference proteome</keyword>
<name>A0ABZ0J0A2_9BURK</name>
<evidence type="ECO:0000313" key="2">
    <source>
        <dbReference type="Proteomes" id="UP001303211"/>
    </source>
</evidence>
<dbReference type="Gene3D" id="1.10.246.130">
    <property type="match status" value="1"/>
</dbReference>
<accession>A0ABZ0J0A2</accession>
<dbReference type="EMBL" id="CP136921">
    <property type="protein sequence ID" value="WOO31677.1"/>
    <property type="molecule type" value="Genomic_DNA"/>
</dbReference>
<dbReference type="Gene3D" id="3.60.20.40">
    <property type="match status" value="1"/>
</dbReference>
<dbReference type="PANTHER" id="PTHR43881:SF1">
    <property type="entry name" value="GAMMA-GLUTAMYLTRANSPEPTIDASE (AFU_ORTHOLOGUE AFUA_4G13580)"/>
    <property type="match status" value="1"/>
</dbReference>
<dbReference type="PANTHER" id="PTHR43881">
    <property type="entry name" value="GAMMA-GLUTAMYLTRANSPEPTIDASE (AFU_ORTHOLOGUE AFUA_4G13580)"/>
    <property type="match status" value="1"/>
</dbReference>
<dbReference type="InterPro" id="IPR043138">
    <property type="entry name" value="GGT_lsub"/>
</dbReference>
<reference evidence="1 2" key="1">
    <citation type="submission" date="2023-03" db="EMBL/GenBank/DDBJ databases">
        <title>Diaphorobacter basophil sp. nov., isolated from a sewage-treatment plant.</title>
        <authorList>
            <person name="Yang K."/>
        </authorList>
    </citation>
    <scope>NUCLEOTIDE SEQUENCE [LARGE SCALE GENOMIC DNA]</scope>
    <source>
        <strain evidence="1 2">Y-1</strain>
    </source>
</reference>
<organism evidence="1 2">
    <name type="scientific">Diaphorobacter limosus</name>
    <dbReference type="NCBI Taxonomy" id="3036128"/>
    <lineage>
        <taxon>Bacteria</taxon>
        <taxon>Pseudomonadati</taxon>
        <taxon>Pseudomonadota</taxon>
        <taxon>Betaproteobacteria</taxon>
        <taxon>Burkholderiales</taxon>
        <taxon>Comamonadaceae</taxon>
        <taxon>Diaphorobacter</taxon>
    </lineage>
</organism>
<evidence type="ECO:0000313" key="1">
    <source>
        <dbReference type="EMBL" id="WOO31677.1"/>
    </source>
</evidence>